<organism evidence="3 4">
    <name type="scientific">Pseudomonas neustonica</name>
    <dbReference type="NCBI Taxonomy" id="2487346"/>
    <lineage>
        <taxon>Bacteria</taxon>
        <taxon>Pseudomonadati</taxon>
        <taxon>Pseudomonadota</taxon>
        <taxon>Gammaproteobacteria</taxon>
        <taxon>Pseudomonadales</taxon>
        <taxon>Pseudomonadaceae</taxon>
        <taxon>Pseudomonas</taxon>
    </lineage>
</organism>
<evidence type="ECO:0000256" key="1">
    <source>
        <dbReference type="SAM" id="MobiDB-lite"/>
    </source>
</evidence>
<name>A0ABX9XGW6_9PSED</name>
<dbReference type="RefSeq" id="WP_123889884.1">
    <property type="nucleotide sequence ID" value="NZ_RKKU01000014.1"/>
</dbReference>
<sequence>MPHKGRFTLEFVDGRTQSLNLSGKALNRGAAGVIYRAPDGKTALKFYHEQKKDQTRRNKVWQMIQHPPEDAHSEHFAWPTALILNSRGTFAGLAMPLLPIASYVSLDLVLSARGRKMQSLPEASAWRLDVAINLAKRVAELHARGHCIIDLKPANLLVHRRSADVAVVDCDGFAIKGDTHYFPANQFTAGFIAPEAFRSRKTPQELREPQDAFALAVIVFSLLNGGLHPYQGVPKRNRDIPSDNQNRIAGGFYPYGLKSHTDLAPSPWSIHQDLPRILRETFDRSFSEGKRPSAHDWAALLQEAKTRLKRCTQDEQHSYWGSQCPHCARGKTRVKVATPPRKRTRSNRARPRPVAPPVTPAITQRPPRPAATPGFAGAGTWIFITIVGALLIALLAHDNSSSKSSYSPAFTAPPEPAPVDPRSLAWKALAPESNPIHIARVSAPYAEGPGARYARSGPEIELEPIPFYHFGAFEQPESVAVLTGNPRNSDFLGLAETQVNLASFDATDSRLAQHATYTSLSAAYGLSFWQADPRKGREGIYLPQCGPRNCDLLQRLSPTDASVNYELPEWQSMSAFEGFPPWRYQLSPKGDFMVLASASQIAVYGVDQPSSPIALLDLPDTYAEFVIDSLSVGAEAGTIMVGLSKQKRFGVDFEAVLLELTRNDSEFDLDESFAERARAAGTELLGSYQTLSLDGQTLAVSEYQQPENNSTDYSWLNQKVTVALGYPAISVWKRDDQGKWQLRQRIEWQGRKGSAR</sequence>
<dbReference type="EMBL" id="RKKU01000014">
    <property type="protein sequence ID" value="ROZ83790.1"/>
    <property type="molecule type" value="Genomic_DNA"/>
</dbReference>
<feature type="compositionally biased region" description="Basic residues" evidence="1">
    <location>
        <begin position="331"/>
        <end position="351"/>
    </location>
</feature>
<evidence type="ECO:0000313" key="3">
    <source>
        <dbReference type="EMBL" id="ROZ83790.1"/>
    </source>
</evidence>
<dbReference type="SUPFAM" id="SSF56112">
    <property type="entry name" value="Protein kinase-like (PK-like)"/>
    <property type="match status" value="1"/>
</dbReference>
<dbReference type="InterPro" id="IPR000719">
    <property type="entry name" value="Prot_kinase_dom"/>
</dbReference>
<comment type="caution">
    <text evidence="3">The sequence shown here is derived from an EMBL/GenBank/DDBJ whole genome shotgun (WGS) entry which is preliminary data.</text>
</comment>
<evidence type="ECO:0000313" key="4">
    <source>
        <dbReference type="Proteomes" id="UP000275199"/>
    </source>
</evidence>
<reference evidence="3 4" key="1">
    <citation type="submission" date="2018-11" db="EMBL/GenBank/DDBJ databases">
        <authorList>
            <person name="Jang G.I."/>
            <person name="Hwang C.Y."/>
        </authorList>
    </citation>
    <scope>NUCLEOTIDE SEQUENCE [LARGE SCALE GENOMIC DNA]</scope>
    <source>
        <strain evidence="3 4">SSM26</strain>
    </source>
</reference>
<dbReference type="Pfam" id="PF00069">
    <property type="entry name" value="Pkinase"/>
    <property type="match status" value="1"/>
</dbReference>
<dbReference type="PROSITE" id="PS50011">
    <property type="entry name" value="PROTEIN_KINASE_DOM"/>
    <property type="match status" value="1"/>
</dbReference>
<dbReference type="InterPro" id="IPR011009">
    <property type="entry name" value="Kinase-like_dom_sf"/>
</dbReference>
<dbReference type="Gene3D" id="1.10.510.10">
    <property type="entry name" value="Transferase(Phosphotransferase) domain 1"/>
    <property type="match status" value="1"/>
</dbReference>
<feature type="domain" description="Protein kinase" evidence="2">
    <location>
        <begin position="20"/>
        <end position="320"/>
    </location>
</feature>
<feature type="region of interest" description="Disordered" evidence="1">
    <location>
        <begin position="331"/>
        <end position="370"/>
    </location>
</feature>
<accession>A0ABX9XGW6</accession>
<keyword evidence="4" id="KW-1185">Reference proteome</keyword>
<evidence type="ECO:0000259" key="2">
    <source>
        <dbReference type="PROSITE" id="PS50011"/>
    </source>
</evidence>
<dbReference type="Proteomes" id="UP000275199">
    <property type="component" value="Unassembled WGS sequence"/>
</dbReference>
<gene>
    <name evidence="3" type="ORF">EF096_12120</name>
</gene>
<protein>
    <recommendedName>
        <fullName evidence="2">Protein kinase domain-containing protein</fullName>
    </recommendedName>
</protein>
<proteinExistence type="predicted"/>